<comment type="caution">
    <text evidence="1">The sequence shown here is derived from an EMBL/GenBank/DDBJ whole genome shotgun (WGS) entry which is preliminary data.</text>
</comment>
<dbReference type="SUPFAM" id="SSF140500">
    <property type="entry name" value="BAS1536-like"/>
    <property type="match status" value="1"/>
</dbReference>
<sequence length="56" mass="6486">MEELSVEIEFKKEEMIRIANETGLLSEDTLEVSQELDRLLVVYQKQLKGQIHVSVP</sequence>
<dbReference type="InterPro" id="IPR036638">
    <property type="entry name" value="HLH_DNA-bd_sf"/>
</dbReference>
<dbReference type="AlphaFoldDB" id="A0A0A5GGV0"/>
<evidence type="ECO:0000313" key="1">
    <source>
        <dbReference type="EMBL" id="KGX91239.1"/>
    </source>
</evidence>
<dbReference type="GO" id="GO:0043937">
    <property type="term" value="P:regulation of sporulation"/>
    <property type="evidence" value="ECO:0007669"/>
    <property type="project" value="InterPro"/>
</dbReference>
<dbReference type="GO" id="GO:0046983">
    <property type="term" value="F:protein dimerization activity"/>
    <property type="evidence" value="ECO:0007669"/>
    <property type="project" value="InterPro"/>
</dbReference>
<dbReference type="STRING" id="1385511.GCA_000425225_00785"/>
<dbReference type="Pfam" id="PF09388">
    <property type="entry name" value="SpoOE-like"/>
    <property type="match status" value="1"/>
</dbReference>
<dbReference type="InterPro" id="IPR053028">
    <property type="entry name" value="Spo0E-like_phosphatase"/>
</dbReference>
<dbReference type="Gene3D" id="4.10.280.10">
    <property type="entry name" value="Helix-loop-helix DNA-binding domain"/>
    <property type="match status" value="1"/>
</dbReference>
<dbReference type="PANTHER" id="PTHR41263">
    <property type="entry name" value="ASPARTYL-PHOSPHATE PHOSPHATASE YISI"/>
    <property type="match status" value="1"/>
</dbReference>
<dbReference type="InterPro" id="IPR018540">
    <property type="entry name" value="Spo0E-like"/>
</dbReference>
<dbReference type="InterPro" id="IPR037208">
    <property type="entry name" value="Spo0E-like_sf"/>
</dbReference>
<gene>
    <name evidence="1" type="ORF">N783_11180</name>
</gene>
<dbReference type="PANTHER" id="PTHR41263:SF1">
    <property type="entry name" value="ASPARTYL-PHOSPHATE PHOSPHATASE YISI"/>
    <property type="match status" value="1"/>
</dbReference>
<evidence type="ECO:0000313" key="2">
    <source>
        <dbReference type="Proteomes" id="UP000030403"/>
    </source>
</evidence>
<keyword evidence="2" id="KW-1185">Reference proteome</keyword>
<protein>
    <submittedName>
        <fullName evidence="1">Stage 0 sporulation protein</fullName>
    </submittedName>
</protein>
<accession>A0A0A5GGV0</accession>
<name>A0A0A5GGV0_9BACI</name>
<dbReference type="Proteomes" id="UP000030403">
    <property type="component" value="Unassembled WGS sequence"/>
</dbReference>
<proteinExistence type="predicted"/>
<organism evidence="1 2">
    <name type="scientific">Pontibacillus marinus BH030004 = DSM 16465</name>
    <dbReference type="NCBI Taxonomy" id="1385511"/>
    <lineage>
        <taxon>Bacteria</taxon>
        <taxon>Bacillati</taxon>
        <taxon>Bacillota</taxon>
        <taxon>Bacilli</taxon>
        <taxon>Bacillales</taxon>
        <taxon>Bacillaceae</taxon>
        <taxon>Pontibacillus</taxon>
    </lineage>
</organism>
<dbReference type="EMBL" id="AVPF01000003">
    <property type="protein sequence ID" value="KGX91239.1"/>
    <property type="molecule type" value="Genomic_DNA"/>
</dbReference>
<reference evidence="1 2" key="1">
    <citation type="submission" date="2013-08" db="EMBL/GenBank/DDBJ databases">
        <authorList>
            <person name="Huang J."/>
            <person name="Wang G."/>
        </authorList>
    </citation>
    <scope>NUCLEOTIDE SEQUENCE [LARGE SCALE GENOMIC DNA]</scope>
    <source>
        <strain evidence="1 2">BH030004</strain>
    </source>
</reference>